<dbReference type="NCBIfam" id="TIGR02032">
    <property type="entry name" value="GG-red-SF"/>
    <property type="match status" value="1"/>
</dbReference>
<dbReference type="GO" id="GO:0016628">
    <property type="term" value="F:oxidoreductase activity, acting on the CH-CH group of donors, NAD or NADP as acceptor"/>
    <property type="evidence" value="ECO:0007669"/>
    <property type="project" value="InterPro"/>
</dbReference>
<dbReference type="PANTHER" id="PTHR42685:SF22">
    <property type="entry name" value="CONDITIONED MEDIUM FACTOR RECEPTOR 1"/>
    <property type="match status" value="1"/>
</dbReference>
<keyword evidence="3" id="KW-1185">Reference proteome</keyword>
<dbReference type="PANTHER" id="PTHR42685">
    <property type="entry name" value="GERANYLGERANYL DIPHOSPHATE REDUCTASE"/>
    <property type="match status" value="1"/>
</dbReference>
<proteinExistence type="predicted"/>
<protein>
    <submittedName>
        <fullName evidence="2">Geranylgeranyl reductase</fullName>
    </submittedName>
</protein>
<evidence type="ECO:0000313" key="3">
    <source>
        <dbReference type="Proteomes" id="UP000002033"/>
    </source>
</evidence>
<sequence length="361" mass="37852">MTAGDTGMNTFDVIVVGLGPAGASAAQAIAKGGASVLALDRKEAAGTPVQCAELIPQLIASEAGDVRRSLRQRVAEMLTFVEDEGGDRVPNFPGQMIDRADFDAKLVEDAIAAGATCRFKTMVRAIDDAGLMITSSKDRLKSRVIIAADGPRSLVGRAAGFSNTEFAETRQITVKLCGSYAATDIFLSAEIAGGYGWLFPKDDIANLGVGVAAGCKDRLKPLLSALHDKLIEQKRVGRSVLKVTGGAIPVGGIQGPVGQLGSTPVLLAGDAAGLTNPITGAGINAAVISGALAGEAALRFLDGDKFALNDYRDGIEDLFKPAIDRALARRNRLQTFYAAGLRPCPTTLRETWIAYDAYWRS</sequence>
<evidence type="ECO:0000259" key="1">
    <source>
        <dbReference type="Pfam" id="PF22578"/>
    </source>
</evidence>
<dbReference type="AlphaFoldDB" id="D8JT19"/>
<dbReference type="SUPFAM" id="SSF51905">
    <property type="entry name" value="FAD/NAD(P)-binding domain"/>
    <property type="match status" value="1"/>
</dbReference>
<dbReference type="PRINTS" id="PR00420">
    <property type="entry name" value="RNGMNOXGNASE"/>
</dbReference>
<name>D8JT19_HYPDA</name>
<organism evidence="2 3">
    <name type="scientific">Hyphomicrobium denitrificans (strain ATCC 51888 / DSM 1869 / NCIMB 11706 / TK 0415)</name>
    <dbReference type="NCBI Taxonomy" id="582899"/>
    <lineage>
        <taxon>Bacteria</taxon>
        <taxon>Pseudomonadati</taxon>
        <taxon>Pseudomonadota</taxon>
        <taxon>Alphaproteobacteria</taxon>
        <taxon>Hyphomicrobiales</taxon>
        <taxon>Hyphomicrobiaceae</taxon>
        <taxon>Hyphomicrobium</taxon>
    </lineage>
</organism>
<reference evidence="3" key="1">
    <citation type="journal article" date="2011" name="J. Bacteriol.">
        <title>Genome sequences of eight morphologically diverse alphaproteobacteria.</title>
        <authorList>
            <consortium name="US DOE Joint Genome Institute"/>
            <person name="Brown P.J."/>
            <person name="Kysela D.T."/>
            <person name="Buechlein A."/>
            <person name="Hemmerich C."/>
            <person name="Brun Y.V."/>
        </authorList>
    </citation>
    <scope>NUCLEOTIDE SEQUENCE [LARGE SCALE GENOMIC DNA]</scope>
    <source>
        <strain evidence="3">ATCC 51888 / DSM 1869 / NCIB 11706 / TK 0415</strain>
    </source>
</reference>
<dbReference type="Proteomes" id="UP000002033">
    <property type="component" value="Chromosome"/>
</dbReference>
<evidence type="ECO:0000313" key="2">
    <source>
        <dbReference type="EMBL" id="ADJ22504.1"/>
    </source>
</evidence>
<dbReference type="HOGENOM" id="CLU_024648_0_0_5"/>
<dbReference type="InterPro" id="IPR054715">
    <property type="entry name" value="GGR_cat"/>
</dbReference>
<gene>
    <name evidence="2" type="ordered locus">Hden_0684</name>
</gene>
<dbReference type="KEGG" id="hdn:Hden_0684"/>
<accession>D8JT19</accession>
<dbReference type="EMBL" id="CP002083">
    <property type="protein sequence ID" value="ADJ22504.1"/>
    <property type="molecule type" value="Genomic_DNA"/>
</dbReference>
<dbReference type="Gene3D" id="3.50.50.60">
    <property type="entry name" value="FAD/NAD(P)-binding domain"/>
    <property type="match status" value="1"/>
</dbReference>
<dbReference type="eggNOG" id="COG0644">
    <property type="taxonomic scope" value="Bacteria"/>
</dbReference>
<dbReference type="Pfam" id="PF22578">
    <property type="entry name" value="GGR_cat"/>
    <property type="match status" value="1"/>
</dbReference>
<dbReference type="InterPro" id="IPR036188">
    <property type="entry name" value="FAD/NAD-bd_sf"/>
</dbReference>
<dbReference type="InterPro" id="IPR050407">
    <property type="entry name" value="Geranylgeranyl_reductase"/>
</dbReference>
<dbReference type="STRING" id="582899.Hden_0684"/>
<feature type="domain" description="Digeranylgeranylglycerophospholipid reductase catalytic" evidence="1">
    <location>
        <begin position="182"/>
        <end position="246"/>
    </location>
</feature>
<dbReference type="InterPro" id="IPR011777">
    <property type="entry name" value="Geranylgeranyl_Rdtase_fam"/>
</dbReference>